<dbReference type="SUPFAM" id="SSF53756">
    <property type="entry name" value="UDP-Glycosyltransferase/glycogen phosphorylase"/>
    <property type="match status" value="1"/>
</dbReference>
<dbReference type="Pfam" id="PF13692">
    <property type="entry name" value="Glyco_trans_1_4"/>
    <property type="match status" value="1"/>
</dbReference>
<protein>
    <recommendedName>
        <fullName evidence="1">Glycosyltransferase subfamily 4-like N-terminal domain-containing protein</fullName>
    </recommendedName>
</protein>
<dbReference type="InterPro" id="IPR028098">
    <property type="entry name" value="Glyco_trans_4-like_N"/>
</dbReference>
<dbReference type="GO" id="GO:0016757">
    <property type="term" value="F:glycosyltransferase activity"/>
    <property type="evidence" value="ECO:0007669"/>
    <property type="project" value="TreeGrafter"/>
</dbReference>
<dbReference type="InterPro" id="IPR050194">
    <property type="entry name" value="Glycosyltransferase_grp1"/>
</dbReference>
<dbReference type="PANTHER" id="PTHR45947">
    <property type="entry name" value="SULFOQUINOVOSYL TRANSFERASE SQD2"/>
    <property type="match status" value="1"/>
</dbReference>
<accession>A0A382JDW7</accession>
<reference evidence="2" key="1">
    <citation type="submission" date="2018-05" db="EMBL/GenBank/DDBJ databases">
        <authorList>
            <person name="Lanie J.A."/>
            <person name="Ng W.-L."/>
            <person name="Kazmierczak K.M."/>
            <person name="Andrzejewski T.M."/>
            <person name="Davidsen T.M."/>
            <person name="Wayne K.J."/>
            <person name="Tettelin H."/>
            <person name="Glass J.I."/>
            <person name="Rusch D."/>
            <person name="Podicherti R."/>
            <person name="Tsui H.-C.T."/>
            <person name="Winkler M.E."/>
        </authorList>
    </citation>
    <scope>NUCLEOTIDE SEQUENCE</scope>
</reference>
<feature type="non-terminal residue" evidence="2">
    <location>
        <position position="319"/>
    </location>
</feature>
<dbReference type="AlphaFoldDB" id="A0A382JDW7"/>
<organism evidence="2">
    <name type="scientific">marine metagenome</name>
    <dbReference type="NCBI Taxonomy" id="408172"/>
    <lineage>
        <taxon>unclassified sequences</taxon>
        <taxon>metagenomes</taxon>
        <taxon>ecological metagenomes</taxon>
    </lineage>
</organism>
<proteinExistence type="predicted"/>
<name>A0A382JDW7_9ZZZZ</name>
<gene>
    <name evidence="2" type="ORF">METZ01_LOCUS262147</name>
</gene>
<evidence type="ECO:0000259" key="1">
    <source>
        <dbReference type="Pfam" id="PF13579"/>
    </source>
</evidence>
<dbReference type="Pfam" id="PF13579">
    <property type="entry name" value="Glyco_trans_4_4"/>
    <property type="match status" value="1"/>
</dbReference>
<dbReference type="CDD" id="cd03801">
    <property type="entry name" value="GT4_PimA-like"/>
    <property type="match status" value="1"/>
</dbReference>
<dbReference type="PANTHER" id="PTHR45947:SF3">
    <property type="entry name" value="SULFOQUINOVOSYL TRANSFERASE SQD2"/>
    <property type="match status" value="1"/>
</dbReference>
<dbReference type="EMBL" id="UINC01073139">
    <property type="protein sequence ID" value="SVC09293.1"/>
    <property type="molecule type" value="Genomic_DNA"/>
</dbReference>
<sequence length="319" mass="36174">MSHRILLLSLLHPLPDNPARGTFVADRVRLLRSMGHDVKVVNTLPRMLRMHEQRRSTMQGVAKAPRTFSFENHEILSVRHTAFPDNPLPRWTATSIKRRARRIEKWLGEWRPELISSHTIWPTAELARVLSERWKIPWVATVHGHDFDVGLAANQGNRIRRLCQSADALVVVSERLDGVIDGSEIIPCHLEVPDPARQKVEKWHGRWRRGELEILFPANSRRPEKNHILALDTGRELEARGWRVKIGDLPNVPRDVVHDRMRACDIALVTSLRESAPMVAREAVACGLPVVSVDVGDLATWLPNRCIAKDTPEALADAV</sequence>
<dbReference type="Gene3D" id="3.40.50.2000">
    <property type="entry name" value="Glycogen Phosphorylase B"/>
    <property type="match status" value="2"/>
</dbReference>
<feature type="domain" description="Glycosyltransferase subfamily 4-like N-terminal" evidence="1">
    <location>
        <begin position="22"/>
        <end position="175"/>
    </location>
</feature>
<evidence type="ECO:0000313" key="2">
    <source>
        <dbReference type="EMBL" id="SVC09293.1"/>
    </source>
</evidence>